<evidence type="ECO:0008006" key="3">
    <source>
        <dbReference type="Google" id="ProtNLM"/>
    </source>
</evidence>
<dbReference type="KEGG" id="cms:CMS2984"/>
<dbReference type="HOGENOM" id="CLU_1407600_0_0_11"/>
<protein>
    <recommendedName>
        <fullName evidence="3">DNA methylase</fullName>
    </recommendedName>
</protein>
<evidence type="ECO:0000313" key="1">
    <source>
        <dbReference type="EMBL" id="CAQ03055.1"/>
    </source>
</evidence>
<name>B0RCW4_CLASE</name>
<dbReference type="RefSeq" id="WP_012300203.1">
    <property type="nucleotide sequence ID" value="NC_010407.1"/>
</dbReference>
<dbReference type="OrthoDB" id="7574474at2"/>
<proteinExistence type="predicted"/>
<gene>
    <name evidence="1" type="ordered locus">CMS2984</name>
</gene>
<evidence type="ECO:0000313" key="2">
    <source>
        <dbReference type="Proteomes" id="UP000001318"/>
    </source>
</evidence>
<dbReference type="GeneID" id="29472068"/>
<keyword evidence="2" id="KW-1185">Reference proteome</keyword>
<reference evidence="1 2" key="1">
    <citation type="journal article" date="2008" name="J. Bacteriol.">
        <title>Genome of the actinomycete plant pathogen Clavibacter michiganensis subsp. sepedonicus suggests recent niche adaptation.</title>
        <authorList>
            <person name="Bentley S.D."/>
            <person name="Corton C."/>
            <person name="Brown S.E."/>
            <person name="Barron A."/>
            <person name="Clark L."/>
            <person name="Doggett J."/>
            <person name="Harris B."/>
            <person name="Ormond D."/>
            <person name="Quail M.A."/>
            <person name="May G."/>
            <person name="Francis D."/>
            <person name="Knudson D."/>
            <person name="Parkhill J."/>
            <person name="Ishimaru C.A."/>
        </authorList>
    </citation>
    <scope>NUCLEOTIDE SEQUENCE [LARGE SCALE GENOMIC DNA]</scope>
    <source>
        <strain evidence="2">ATCC 33113 / DSM 20744 / JCM 9667 / LMG 2889 / ICMP 2535 / C-1</strain>
    </source>
</reference>
<dbReference type="EMBL" id="AM849034">
    <property type="protein sequence ID" value="CAQ03055.1"/>
    <property type="molecule type" value="Genomic_DNA"/>
</dbReference>
<accession>B0RCW4</accession>
<organism evidence="1 2">
    <name type="scientific">Clavibacter sepedonicus</name>
    <name type="common">Clavibacter michiganensis subsp. sepedonicus</name>
    <dbReference type="NCBI Taxonomy" id="31964"/>
    <lineage>
        <taxon>Bacteria</taxon>
        <taxon>Bacillati</taxon>
        <taxon>Actinomycetota</taxon>
        <taxon>Actinomycetes</taxon>
        <taxon>Micrococcales</taxon>
        <taxon>Microbacteriaceae</taxon>
        <taxon>Clavibacter</taxon>
    </lineage>
</organism>
<dbReference type="Proteomes" id="UP000001318">
    <property type="component" value="Chromosome"/>
</dbReference>
<sequence length="238" mass="25798">MRLAIADPPYLGRADRWYSDGRGGGHTRTDGLWAGNGRKPDHHPDAAVWDDPAEHQALIRALERDYDGWAVAGAADSLPVLLEAAPPAAQLAVWSKPNAMPGGARLLNRWEPVLVRVPDARRRRESGPRVTDALHAAARQQGFMGAKPPEWTRWVAAMLGYDPSVDELHDLFAGSGAVASAITTYRLPAESACAFCGSPISQPSTGRRRRTCGEVCRQRLARRASVLAGTRVTARPEV</sequence>
<dbReference type="eggNOG" id="ENOG5033EFF">
    <property type="taxonomic scope" value="Bacteria"/>
</dbReference>
<dbReference type="AlphaFoldDB" id="B0RCW4"/>